<name>A0A1D6LDD3_MAIZE</name>
<dbReference type="InParanoid" id="A0A1D6LDD3"/>
<proteinExistence type="predicted"/>
<protein>
    <submittedName>
        <fullName evidence="1">Uncharacterized protein</fullName>
    </submittedName>
</protein>
<dbReference type="EMBL" id="CM000782">
    <property type="protein sequence ID" value="AQK78033.1"/>
    <property type="molecule type" value="Genomic_DNA"/>
</dbReference>
<reference evidence="1" key="1">
    <citation type="submission" date="2015-12" db="EMBL/GenBank/DDBJ databases">
        <title>Update maize B73 reference genome by single molecule sequencing technologies.</title>
        <authorList>
            <consortium name="Maize Genome Sequencing Project"/>
            <person name="Ware D."/>
        </authorList>
    </citation>
    <scope>NUCLEOTIDE SEQUENCE</scope>
    <source>
        <tissue evidence="1">Seedling</tissue>
    </source>
</reference>
<sequence length="20" mass="2577">MLMVRWKRAELRHRAHDKQD</sequence>
<dbReference type="AlphaFoldDB" id="A0A1D6LDD3"/>
<gene>
    <name evidence="1" type="ORF">ZEAMMB73_Zm00001d034985</name>
</gene>
<evidence type="ECO:0000313" key="1">
    <source>
        <dbReference type="EMBL" id="AQK78033.1"/>
    </source>
</evidence>
<organism evidence="1">
    <name type="scientific">Zea mays</name>
    <name type="common">Maize</name>
    <dbReference type="NCBI Taxonomy" id="4577"/>
    <lineage>
        <taxon>Eukaryota</taxon>
        <taxon>Viridiplantae</taxon>
        <taxon>Streptophyta</taxon>
        <taxon>Embryophyta</taxon>
        <taxon>Tracheophyta</taxon>
        <taxon>Spermatophyta</taxon>
        <taxon>Magnoliopsida</taxon>
        <taxon>Liliopsida</taxon>
        <taxon>Poales</taxon>
        <taxon>Poaceae</taxon>
        <taxon>PACMAD clade</taxon>
        <taxon>Panicoideae</taxon>
        <taxon>Andropogonodae</taxon>
        <taxon>Andropogoneae</taxon>
        <taxon>Tripsacinae</taxon>
        <taxon>Zea</taxon>
    </lineage>
</organism>
<accession>A0A1D6LDD3</accession>